<dbReference type="AlphaFoldDB" id="A0A5D2H053"/>
<organism evidence="1 2">
    <name type="scientific">Gossypium darwinii</name>
    <name type="common">Darwin's cotton</name>
    <name type="synonym">Gossypium barbadense var. darwinii</name>
    <dbReference type="NCBI Taxonomy" id="34276"/>
    <lineage>
        <taxon>Eukaryota</taxon>
        <taxon>Viridiplantae</taxon>
        <taxon>Streptophyta</taxon>
        <taxon>Embryophyta</taxon>
        <taxon>Tracheophyta</taxon>
        <taxon>Spermatophyta</taxon>
        <taxon>Magnoliopsida</taxon>
        <taxon>eudicotyledons</taxon>
        <taxon>Gunneridae</taxon>
        <taxon>Pentapetalae</taxon>
        <taxon>rosids</taxon>
        <taxon>malvids</taxon>
        <taxon>Malvales</taxon>
        <taxon>Malvaceae</taxon>
        <taxon>Malvoideae</taxon>
        <taxon>Gossypium</taxon>
    </lineage>
</organism>
<sequence length="49" mass="5737">MDIIFFFLCFLQKYIIAALSYKLLKSYCDIFKGDAERAGVRVNDSPFQH</sequence>
<protein>
    <submittedName>
        <fullName evidence="1">Uncharacterized protein</fullName>
    </submittedName>
</protein>
<reference evidence="1 2" key="1">
    <citation type="submission" date="2019-06" db="EMBL/GenBank/DDBJ databases">
        <title>WGS assembly of Gossypium darwinii.</title>
        <authorList>
            <person name="Chen Z.J."/>
            <person name="Sreedasyam A."/>
            <person name="Ando A."/>
            <person name="Song Q."/>
            <person name="De L."/>
            <person name="Hulse-Kemp A."/>
            <person name="Ding M."/>
            <person name="Ye W."/>
            <person name="Kirkbride R."/>
            <person name="Jenkins J."/>
            <person name="Plott C."/>
            <person name="Lovell J."/>
            <person name="Lin Y.-M."/>
            <person name="Vaughn R."/>
            <person name="Liu B."/>
            <person name="Li W."/>
            <person name="Simpson S."/>
            <person name="Scheffler B."/>
            <person name="Saski C."/>
            <person name="Grover C."/>
            <person name="Hu G."/>
            <person name="Conover J."/>
            <person name="Carlson J."/>
            <person name="Shu S."/>
            <person name="Boston L."/>
            <person name="Williams M."/>
            <person name="Peterson D."/>
            <person name="Mcgee K."/>
            <person name="Jones D."/>
            <person name="Wendel J."/>
            <person name="Stelly D."/>
            <person name="Grimwood J."/>
            <person name="Schmutz J."/>
        </authorList>
    </citation>
    <scope>NUCLEOTIDE SEQUENCE [LARGE SCALE GENOMIC DNA]</scope>
    <source>
        <strain evidence="1">1808015.09</strain>
    </source>
</reference>
<evidence type="ECO:0000313" key="1">
    <source>
        <dbReference type="EMBL" id="TYH23521.1"/>
    </source>
</evidence>
<dbReference type="EMBL" id="CM017690">
    <property type="protein sequence ID" value="TYH23521.1"/>
    <property type="molecule type" value="Genomic_DNA"/>
</dbReference>
<gene>
    <name evidence="1" type="ORF">ES288_A03G020000v1</name>
</gene>
<proteinExistence type="predicted"/>
<dbReference type="Proteomes" id="UP000323506">
    <property type="component" value="Chromosome A03"/>
</dbReference>
<name>A0A5D2H053_GOSDA</name>
<keyword evidence="2" id="KW-1185">Reference proteome</keyword>
<accession>A0A5D2H053</accession>
<evidence type="ECO:0000313" key="2">
    <source>
        <dbReference type="Proteomes" id="UP000323506"/>
    </source>
</evidence>